<dbReference type="EMBL" id="FRXO01000001">
    <property type="protein sequence ID" value="SHO61439.1"/>
    <property type="molecule type" value="Genomic_DNA"/>
</dbReference>
<dbReference type="InterPro" id="IPR005338">
    <property type="entry name" value="Anhydro_N_Ac-Mur_kinase"/>
</dbReference>
<dbReference type="HAMAP" id="MF_01270">
    <property type="entry name" value="AnhMurNAc_kinase"/>
    <property type="match status" value="1"/>
</dbReference>
<dbReference type="Proteomes" id="UP000186406">
    <property type="component" value="Unassembled WGS sequence"/>
</dbReference>
<keyword evidence="4" id="KW-1185">Reference proteome</keyword>
<comment type="function">
    <text evidence="2">Catalyzes the specific phosphorylation of 1,6-anhydro-N-acetylmuramic acid (anhMurNAc) with the simultaneous cleavage of the 1,6-anhydro ring, generating MurNAc-6-P. Is required for the utilization of anhMurNAc either imported from the medium or derived from its own cell wall murein, and thus plays a role in cell wall recycling.</text>
</comment>
<dbReference type="NCBIfam" id="NF007141">
    <property type="entry name" value="PRK09585.1-5"/>
    <property type="match status" value="1"/>
</dbReference>
<sequence length="369" mass="38898">MAETMRAIGLMSGTSMDGVDLALLETDGEEIVRPVTAAFRPYHEDERAILRRALEEAATLSDRDARPPALAEAEAVVTTAHIQVVADFLGARQMTPDMIDIVGFHGQTVFHAPGRGLTIQIGDGQRLADEIGIPVVYDFRAADVAAGGQGAPFVPAYHRALVRSSELPLPVAVLNIGGVANVTFIGRDGDPVAFDTGPGNALIDDLMRERTGAALDKDGRLAAEGRVDERALAALMSHPYFEESYPKSLDRNAFSRSAVSSLSTADAAATLTAFTAASITAALRLLPAQPGRLVVCGGGARNPTLLSALQERAGVKVSTAEEFGWSADSVEAEAFAYLAVRSRRGLPLTFPGTTGVELPTRGGVLVRPR</sequence>
<evidence type="ECO:0000256" key="2">
    <source>
        <dbReference type="HAMAP-Rule" id="MF_01270"/>
    </source>
</evidence>
<dbReference type="UniPathway" id="UPA00544"/>
<reference evidence="3 4" key="1">
    <citation type="submission" date="2016-12" db="EMBL/GenBank/DDBJ databases">
        <authorList>
            <person name="Song W.-J."/>
            <person name="Kurnit D.M."/>
        </authorList>
    </citation>
    <scope>NUCLEOTIDE SEQUENCE [LARGE SCALE GENOMIC DNA]</scope>
    <source>
        <strain evidence="3 4">DSM 19599</strain>
    </source>
</reference>
<dbReference type="GO" id="GO:0006040">
    <property type="term" value="P:amino sugar metabolic process"/>
    <property type="evidence" value="ECO:0007669"/>
    <property type="project" value="InterPro"/>
</dbReference>
<proteinExistence type="inferred from homology"/>
<dbReference type="SUPFAM" id="SSF53067">
    <property type="entry name" value="Actin-like ATPase domain"/>
    <property type="match status" value="1"/>
</dbReference>
<dbReference type="UniPathway" id="UPA00343"/>
<comment type="catalytic activity">
    <reaction evidence="2">
        <text>1,6-anhydro-N-acetyl-beta-muramate + ATP + H2O = N-acetyl-D-muramate 6-phosphate + ADP + H(+)</text>
        <dbReference type="Rhea" id="RHEA:24952"/>
        <dbReference type="ChEBI" id="CHEBI:15377"/>
        <dbReference type="ChEBI" id="CHEBI:15378"/>
        <dbReference type="ChEBI" id="CHEBI:30616"/>
        <dbReference type="ChEBI" id="CHEBI:58690"/>
        <dbReference type="ChEBI" id="CHEBI:58722"/>
        <dbReference type="ChEBI" id="CHEBI:456216"/>
        <dbReference type="EC" id="2.7.1.170"/>
    </reaction>
</comment>
<dbReference type="EC" id="2.7.1.170" evidence="2"/>
<comment type="pathway">
    <text evidence="2">Cell wall biogenesis; peptidoglycan recycling.</text>
</comment>
<keyword evidence="2" id="KW-0067">ATP-binding</keyword>
<dbReference type="GO" id="GO:0016301">
    <property type="term" value="F:kinase activity"/>
    <property type="evidence" value="ECO:0007669"/>
    <property type="project" value="UniProtKB-KW"/>
</dbReference>
<comment type="similarity">
    <text evidence="2">Belongs to the anhydro-N-acetylmuramic acid kinase family.</text>
</comment>
<organism evidence="3 4">
    <name type="scientific">Pseudoxanthobacter soli DSM 19599</name>
    <dbReference type="NCBI Taxonomy" id="1123029"/>
    <lineage>
        <taxon>Bacteria</taxon>
        <taxon>Pseudomonadati</taxon>
        <taxon>Pseudomonadota</taxon>
        <taxon>Alphaproteobacteria</taxon>
        <taxon>Hyphomicrobiales</taxon>
        <taxon>Segnochrobactraceae</taxon>
        <taxon>Pseudoxanthobacter</taxon>
    </lineage>
</organism>
<dbReference type="GO" id="GO:0097175">
    <property type="term" value="P:1,6-anhydro-N-acetyl-beta-muramic acid catabolic process"/>
    <property type="evidence" value="ECO:0007669"/>
    <property type="project" value="UniProtKB-UniRule"/>
</dbReference>
<dbReference type="AlphaFoldDB" id="A0A1M7Z9F5"/>
<dbReference type="Pfam" id="PF03702">
    <property type="entry name" value="AnmK"/>
    <property type="match status" value="1"/>
</dbReference>
<evidence type="ECO:0000256" key="1">
    <source>
        <dbReference type="ARBA" id="ARBA00023277"/>
    </source>
</evidence>
<feature type="binding site" evidence="2">
    <location>
        <begin position="13"/>
        <end position="20"/>
    </location>
    <ligand>
        <name>ATP</name>
        <dbReference type="ChEBI" id="CHEBI:30616"/>
    </ligand>
</feature>
<comment type="pathway">
    <text evidence="2">Amino-sugar metabolism; 1,6-anhydro-N-acetylmuramate degradation.</text>
</comment>
<keyword evidence="2" id="KW-0547">Nucleotide-binding</keyword>
<dbReference type="PANTHER" id="PTHR30605:SF0">
    <property type="entry name" value="ANHYDRO-N-ACETYLMURAMIC ACID KINASE"/>
    <property type="match status" value="1"/>
</dbReference>
<gene>
    <name evidence="2" type="primary">anmK</name>
    <name evidence="3" type="ORF">SAMN02745172_00768</name>
</gene>
<dbReference type="GO" id="GO:0009254">
    <property type="term" value="P:peptidoglycan turnover"/>
    <property type="evidence" value="ECO:0007669"/>
    <property type="project" value="UniProtKB-UniRule"/>
</dbReference>
<evidence type="ECO:0000313" key="4">
    <source>
        <dbReference type="Proteomes" id="UP000186406"/>
    </source>
</evidence>
<dbReference type="STRING" id="1123029.SAMN02745172_00768"/>
<accession>A0A1M7Z9F5</accession>
<dbReference type="PANTHER" id="PTHR30605">
    <property type="entry name" value="ANHYDRO-N-ACETYLMURAMIC ACID KINASE"/>
    <property type="match status" value="1"/>
</dbReference>
<dbReference type="RefSeq" id="WP_244530745.1">
    <property type="nucleotide sequence ID" value="NZ_FRXO01000001.1"/>
</dbReference>
<evidence type="ECO:0000313" key="3">
    <source>
        <dbReference type="EMBL" id="SHO61439.1"/>
    </source>
</evidence>
<protein>
    <recommendedName>
        <fullName evidence="2">Anhydro-N-acetylmuramic acid kinase</fullName>
        <ecNumber evidence="2">2.7.1.170</ecNumber>
    </recommendedName>
    <alternativeName>
        <fullName evidence="2">AnhMurNAc kinase</fullName>
    </alternativeName>
</protein>
<dbReference type="Gene3D" id="3.30.420.40">
    <property type="match status" value="2"/>
</dbReference>
<keyword evidence="2" id="KW-0808">Transferase</keyword>
<keyword evidence="1 2" id="KW-0119">Carbohydrate metabolism</keyword>
<dbReference type="GO" id="GO:0016773">
    <property type="term" value="F:phosphotransferase activity, alcohol group as acceptor"/>
    <property type="evidence" value="ECO:0007669"/>
    <property type="project" value="UniProtKB-UniRule"/>
</dbReference>
<dbReference type="InterPro" id="IPR043129">
    <property type="entry name" value="ATPase_NBD"/>
</dbReference>
<keyword evidence="2 3" id="KW-0418">Kinase</keyword>
<dbReference type="GO" id="GO:0005524">
    <property type="term" value="F:ATP binding"/>
    <property type="evidence" value="ECO:0007669"/>
    <property type="project" value="UniProtKB-UniRule"/>
</dbReference>
<name>A0A1M7Z9F5_9HYPH</name>